<sequence length="78" mass="8532">MKLLRAWAGLTALVIAAWLSVLLFIIMLNLLLPMVSNNVLRAVLGLILLTAWVAGMAVLVEVLRRRIAQKPAPESSAR</sequence>
<keyword evidence="1" id="KW-0812">Transmembrane</keyword>
<keyword evidence="1" id="KW-1133">Transmembrane helix</keyword>
<feature type="transmembrane region" description="Helical" evidence="1">
    <location>
        <begin position="7"/>
        <end position="32"/>
    </location>
</feature>
<feature type="transmembrane region" description="Helical" evidence="1">
    <location>
        <begin position="38"/>
        <end position="60"/>
    </location>
</feature>
<dbReference type="AlphaFoldDB" id="A0A7C4FE35"/>
<gene>
    <name evidence="2" type="ORF">ENV17_00470</name>
</gene>
<accession>A0A7C4FE35</accession>
<evidence type="ECO:0000313" key="2">
    <source>
        <dbReference type="EMBL" id="HGI42850.1"/>
    </source>
</evidence>
<dbReference type="EMBL" id="DTFI01000012">
    <property type="protein sequence ID" value="HGI42850.1"/>
    <property type="molecule type" value="Genomic_DNA"/>
</dbReference>
<proteinExistence type="predicted"/>
<reference evidence="2" key="1">
    <citation type="journal article" date="2020" name="mSystems">
        <title>Genome- and Community-Level Interaction Insights into Carbon Utilization and Element Cycling Functions of Hydrothermarchaeota in Hydrothermal Sediment.</title>
        <authorList>
            <person name="Zhou Z."/>
            <person name="Liu Y."/>
            <person name="Xu W."/>
            <person name="Pan J."/>
            <person name="Luo Z.H."/>
            <person name="Li M."/>
        </authorList>
    </citation>
    <scope>NUCLEOTIDE SEQUENCE [LARGE SCALE GENOMIC DNA]</scope>
    <source>
        <strain evidence="2">SpSt-735</strain>
    </source>
</reference>
<comment type="caution">
    <text evidence="2">The sequence shown here is derived from an EMBL/GenBank/DDBJ whole genome shotgun (WGS) entry which is preliminary data.</text>
</comment>
<organism evidence="2">
    <name type="scientific">Thermofilum pendens</name>
    <dbReference type="NCBI Taxonomy" id="2269"/>
    <lineage>
        <taxon>Archaea</taxon>
        <taxon>Thermoproteota</taxon>
        <taxon>Thermoprotei</taxon>
        <taxon>Thermofilales</taxon>
        <taxon>Thermofilaceae</taxon>
        <taxon>Thermofilum</taxon>
    </lineage>
</organism>
<name>A0A7C4FE35_THEPE</name>
<keyword evidence="1" id="KW-0472">Membrane</keyword>
<protein>
    <submittedName>
        <fullName evidence="2">Uncharacterized protein</fullName>
    </submittedName>
</protein>
<evidence type="ECO:0000256" key="1">
    <source>
        <dbReference type="SAM" id="Phobius"/>
    </source>
</evidence>